<reference evidence="15" key="2">
    <citation type="submission" date="2025-08" db="UniProtKB">
        <authorList>
            <consortium name="Ensembl"/>
        </authorList>
    </citation>
    <scope>IDENTIFICATION</scope>
</reference>
<keyword evidence="9" id="KW-0675">Receptor</keyword>
<feature type="domain" description="Death" evidence="13">
    <location>
        <begin position="323"/>
        <end position="390"/>
    </location>
</feature>
<dbReference type="OMA" id="ENQQYPH"/>
<evidence type="ECO:0000256" key="4">
    <source>
        <dbReference type="ARBA" id="ARBA00022729"/>
    </source>
</evidence>
<dbReference type="GO" id="GO:0009986">
    <property type="term" value="C:cell surface"/>
    <property type="evidence" value="ECO:0000318"/>
    <property type="project" value="GO_Central"/>
</dbReference>
<dbReference type="InterPro" id="IPR052491">
    <property type="entry name" value="TNFRSF10"/>
</dbReference>
<dbReference type="GeneID" id="103100524"/>
<dbReference type="SUPFAM" id="SSF47986">
    <property type="entry name" value="DEATH domain"/>
    <property type="match status" value="1"/>
</dbReference>
<evidence type="ECO:0000256" key="6">
    <source>
        <dbReference type="ARBA" id="ARBA00022989"/>
    </source>
</evidence>
<dbReference type="FunFam" id="1.10.533.10:FF:000043">
    <property type="entry name" value="Tumor necrosis factor receptor superfamily member 10A"/>
    <property type="match status" value="1"/>
</dbReference>
<evidence type="ECO:0000256" key="11">
    <source>
        <dbReference type="PROSITE-ProRule" id="PRU00206"/>
    </source>
</evidence>
<sequence>MRMGRRLLCLEGIKRYRVRHHLELRNPGTETSFQRWDVHQATQYLVTCRLSLCMILIVLLGASQASAETQQRLRKRQSLCPPGQFLHMTKTSDTTLEVCSPCPNGTFTEFPNGLPSCIQCRICRTDQEETVPCHATHNTKCQCRSGTFCPKEHPCEICRKCTSECPREMVEKNPCSPSSDLECQEPTGTRNDGIWITVGIFLLFLLVLVIFCCCKSTPTTGSMNPFGIKSYLVSLLQRGNHPRPPEARGDEPLEMQNLSGKQREEHEELLEVRTIPIPENGCLMEPAEAMTPQAKLFPANGDPIGTLQKSFVIFAQKVPWQYWNQYMNLLGLSPNEIAMAKESENVIDYPHRMLTMWQQKVGKAATVDILLETLSKIKLKAARESIQEELIHEKLYVYKESEPEKSLT</sequence>
<dbReference type="Pfam" id="PF00531">
    <property type="entry name" value="Death"/>
    <property type="match status" value="1"/>
</dbReference>
<keyword evidence="2 12" id="KW-0812">Transmembrane</keyword>
<evidence type="ECO:0000256" key="7">
    <source>
        <dbReference type="ARBA" id="ARBA00023136"/>
    </source>
</evidence>
<feature type="disulfide bond" evidence="11">
    <location>
        <begin position="123"/>
        <end position="141"/>
    </location>
</feature>
<feature type="domain" description="TNFR-Cys" evidence="14">
    <location>
        <begin position="101"/>
        <end position="141"/>
    </location>
</feature>
<feature type="repeat" description="TNFR-Cys" evidence="11">
    <location>
        <begin position="101"/>
        <end position="141"/>
    </location>
</feature>
<evidence type="ECO:0000256" key="3">
    <source>
        <dbReference type="ARBA" id="ARBA00022703"/>
    </source>
</evidence>
<evidence type="ECO:0000259" key="13">
    <source>
        <dbReference type="PROSITE" id="PS50017"/>
    </source>
</evidence>
<dbReference type="Bgee" id="ENSMODG00000009216">
    <property type="expression patterns" value="Expressed in liver and 18 other cell types or tissues"/>
</dbReference>
<keyword evidence="8 11" id="KW-1015">Disulfide bond</keyword>
<dbReference type="PROSITE" id="PS50050">
    <property type="entry name" value="TNFR_NGFR_2"/>
    <property type="match status" value="2"/>
</dbReference>
<feature type="disulfide bond" evidence="11">
    <location>
        <begin position="102"/>
        <end position="117"/>
    </location>
</feature>
<comment type="subcellular location">
    <subcellularLocation>
        <location evidence="1">Membrane</location>
        <topology evidence="1">Single-pass type I membrane protein</topology>
    </subcellularLocation>
</comment>
<dbReference type="FunFam" id="2.10.50.10:FF:000004">
    <property type="entry name" value="Tumor necrosis factor receptor superfamily member 6"/>
    <property type="match status" value="1"/>
</dbReference>
<dbReference type="InterPro" id="IPR001368">
    <property type="entry name" value="TNFR/NGFR_Cys_rich_reg"/>
</dbReference>
<dbReference type="eggNOG" id="ENOG502RBEC">
    <property type="taxonomic scope" value="Eukaryota"/>
</dbReference>
<evidence type="ECO:0000256" key="9">
    <source>
        <dbReference type="ARBA" id="ARBA00023170"/>
    </source>
</evidence>
<keyword evidence="4" id="KW-0732">Signal</keyword>
<keyword evidence="10" id="KW-0325">Glycoprotein</keyword>
<dbReference type="FunCoup" id="F7EED4">
    <property type="interactions" value="429"/>
</dbReference>
<dbReference type="STRING" id="13616.ENSMODP00000011508"/>
<evidence type="ECO:0000256" key="1">
    <source>
        <dbReference type="ARBA" id="ARBA00004479"/>
    </source>
</evidence>
<dbReference type="PANTHER" id="PTHR46330">
    <property type="entry name" value="TUMOR NECROSIS FACTOR RECEPTOR SUPERFAMILY MEMBER 10B"/>
    <property type="match status" value="1"/>
</dbReference>
<feature type="repeat" description="TNFR-Cys" evidence="11">
    <location>
        <begin position="142"/>
        <end position="183"/>
    </location>
</feature>
<dbReference type="GO" id="GO:0005886">
    <property type="term" value="C:plasma membrane"/>
    <property type="evidence" value="ECO:0000318"/>
    <property type="project" value="GO_Central"/>
</dbReference>
<feature type="domain" description="TNFR-Cys" evidence="14">
    <location>
        <begin position="142"/>
        <end position="183"/>
    </location>
</feature>
<evidence type="ECO:0000259" key="14">
    <source>
        <dbReference type="PROSITE" id="PS50050"/>
    </source>
</evidence>
<dbReference type="SUPFAM" id="SSF57586">
    <property type="entry name" value="TNF receptor-like"/>
    <property type="match status" value="2"/>
</dbReference>
<evidence type="ECO:0000313" key="15">
    <source>
        <dbReference type="Ensembl" id="ENSMODP00000011508.3"/>
    </source>
</evidence>
<reference evidence="15 16" key="1">
    <citation type="journal article" date="2007" name="Nature">
        <title>Genome of the marsupial Monodelphis domestica reveals innovation in non-coding sequences.</title>
        <authorList>
            <person name="Mikkelsen T.S."/>
            <person name="Wakefield M.J."/>
            <person name="Aken B."/>
            <person name="Amemiya C.T."/>
            <person name="Chang J.L."/>
            <person name="Duke S."/>
            <person name="Garber M."/>
            <person name="Gentles A.J."/>
            <person name="Goodstadt L."/>
            <person name="Heger A."/>
            <person name="Jurka J."/>
            <person name="Kamal M."/>
            <person name="Mauceli E."/>
            <person name="Searle S.M."/>
            <person name="Sharpe T."/>
            <person name="Baker M.L."/>
            <person name="Batzer M.A."/>
            <person name="Benos P.V."/>
            <person name="Belov K."/>
            <person name="Clamp M."/>
            <person name="Cook A."/>
            <person name="Cuff J."/>
            <person name="Das R."/>
            <person name="Davidow L."/>
            <person name="Deakin J.E."/>
            <person name="Fazzari M.J."/>
            <person name="Glass J.L."/>
            <person name="Grabherr M."/>
            <person name="Greally J.M."/>
            <person name="Gu W."/>
            <person name="Hore T.A."/>
            <person name="Huttley G.A."/>
            <person name="Kleber M."/>
            <person name="Jirtle R.L."/>
            <person name="Koina E."/>
            <person name="Lee J.T."/>
            <person name="Mahony S."/>
            <person name="Marra M.A."/>
            <person name="Miller R.D."/>
            <person name="Nicholls R.D."/>
            <person name="Oda M."/>
            <person name="Papenfuss A.T."/>
            <person name="Parra Z.E."/>
            <person name="Pollock D.D."/>
            <person name="Ray D.A."/>
            <person name="Schein J.E."/>
            <person name="Speed T.P."/>
            <person name="Thompson K."/>
            <person name="VandeBerg J.L."/>
            <person name="Wade C.M."/>
            <person name="Walker J.A."/>
            <person name="Waters P.D."/>
            <person name="Webber C."/>
            <person name="Weidman J.R."/>
            <person name="Xie X."/>
            <person name="Zody M.C."/>
            <person name="Baldwin J."/>
            <person name="Abdouelleil A."/>
            <person name="Abdulkadir J."/>
            <person name="Abebe A."/>
            <person name="Abera B."/>
            <person name="Abreu J."/>
            <person name="Acer S.C."/>
            <person name="Aftuck L."/>
            <person name="Alexander A."/>
            <person name="An P."/>
            <person name="Anderson E."/>
            <person name="Anderson S."/>
            <person name="Arachi H."/>
            <person name="Azer M."/>
            <person name="Bachantsang P."/>
            <person name="Barry A."/>
            <person name="Bayul T."/>
            <person name="Berlin A."/>
            <person name="Bessette D."/>
            <person name="Bloom T."/>
            <person name="Bloom T."/>
            <person name="Boguslavskiy L."/>
            <person name="Bonnet C."/>
            <person name="Boukhgalter B."/>
            <person name="Bourzgui I."/>
            <person name="Brown A."/>
            <person name="Cahill P."/>
            <person name="Channer S."/>
            <person name="Cheshatsang Y."/>
            <person name="Chuda L."/>
            <person name="Citroen M."/>
            <person name="Collymore A."/>
            <person name="Cooke P."/>
            <person name="Costello M."/>
            <person name="D'Aco K."/>
            <person name="Daza R."/>
            <person name="De Haan G."/>
            <person name="DeGray S."/>
            <person name="DeMaso C."/>
            <person name="Dhargay N."/>
            <person name="Dooley K."/>
            <person name="Dooley E."/>
            <person name="Doricent M."/>
            <person name="Dorje P."/>
            <person name="Dorjee K."/>
            <person name="Dupes A."/>
            <person name="Elong R."/>
            <person name="Falk J."/>
            <person name="Farina A."/>
            <person name="Faro S."/>
            <person name="Ferguson D."/>
            <person name="Fisher S."/>
            <person name="Foley C.D."/>
            <person name="Franke A."/>
            <person name="Friedrich D."/>
            <person name="Gadbois L."/>
            <person name="Gearin G."/>
            <person name="Gearin C.R."/>
            <person name="Giannoukos G."/>
            <person name="Goode T."/>
            <person name="Graham J."/>
            <person name="Grandbois E."/>
            <person name="Grewal S."/>
            <person name="Gyaltsen K."/>
            <person name="Hafez N."/>
            <person name="Hagos B."/>
            <person name="Hall J."/>
            <person name="Henson C."/>
            <person name="Hollinger A."/>
            <person name="Honan T."/>
            <person name="Huard M.D."/>
            <person name="Hughes L."/>
            <person name="Hurhula B."/>
            <person name="Husby M.E."/>
            <person name="Kamat A."/>
            <person name="Kanga B."/>
            <person name="Kashin S."/>
            <person name="Khazanovich D."/>
            <person name="Kisner P."/>
            <person name="Lance K."/>
            <person name="Lara M."/>
            <person name="Lee W."/>
            <person name="Lennon N."/>
            <person name="Letendre F."/>
            <person name="LeVine R."/>
            <person name="Lipovsky A."/>
            <person name="Liu X."/>
            <person name="Liu J."/>
            <person name="Liu S."/>
            <person name="Lokyitsang T."/>
            <person name="Lokyitsang Y."/>
            <person name="Lubonja R."/>
            <person name="Lui A."/>
            <person name="MacDonald P."/>
            <person name="Magnisalis V."/>
            <person name="Maru K."/>
            <person name="Matthews C."/>
            <person name="McCusker W."/>
            <person name="McDonough S."/>
            <person name="Mehta T."/>
            <person name="Meldrim J."/>
            <person name="Meneus L."/>
            <person name="Mihai O."/>
            <person name="Mihalev A."/>
            <person name="Mihova T."/>
            <person name="Mittelman R."/>
            <person name="Mlenga V."/>
            <person name="Montmayeur A."/>
            <person name="Mulrain L."/>
            <person name="Navidi A."/>
            <person name="Naylor J."/>
            <person name="Negash T."/>
            <person name="Nguyen T."/>
            <person name="Nguyen N."/>
            <person name="Nicol R."/>
            <person name="Norbu C."/>
            <person name="Norbu N."/>
            <person name="Novod N."/>
            <person name="O'Neill B."/>
            <person name="Osman S."/>
            <person name="Markiewicz E."/>
            <person name="Oyono O.L."/>
            <person name="Patti C."/>
            <person name="Phunkhang P."/>
            <person name="Pierre F."/>
            <person name="Priest M."/>
            <person name="Raghuraman S."/>
            <person name="Rege F."/>
            <person name="Reyes R."/>
            <person name="Rise C."/>
            <person name="Rogov P."/>
            <person name="Ross K."/>
            <person name="Ryan E."/>
            <person name="Settipalli S."/>
            <person name="Shea T."/>
            <person name="Sherpa N."/>
            <person name="Shi L."/>
            <person name="Shih D."/>
            <person name="Sparrow T."/>
            <person name="Spaulding J."/>
            <person name="Stalker J."/>
            <person name="Stange-Thomann N."/>
            <person name="Stavropoulos S."/>
            <person name="Stone C."/>
            <person name="Strader C."/>
            <person name="Tesfaye S."/>
            <person name="Thomson T."/>
            <person name="Thoulutsang Y."/>
            <person name="Thoulutsang D."/>
            <person name="Topham K."/>
            <person name="Topping I."/>
            <person name="Tsamla T."/>
            <person name="Vassiliev H."/>
            <person name="Vo A."/>
            <person name="Wangchuk T."/>
            <person name="Wangdi T."/>
            <person name="Weiand M."/>
            <person name="Wilkinson J."/>
            <person name="Wilson A."/>
            <person name="Yadav S."/>
            <person name="Young G."/>
            <person name="Yu Q."/>
            <person name="Zembek L."/>
            <person name="Zhong D."/>
            <person name="Zimmer A."/>
            <person name="Zwirko Z."/>
            <person name="Jaffe D.B."/>
            <person name="Alvarez P."/>
            <person name="Brockman W."/>
            <person name="Butler J."/>
            <person name="Chin C."/>
            <person name="Gnerre S."/>
            <person name="MacCallum I."/>
            <person name="Graves J.A."/>
            <person name="Ponting C.P."/>
            <person name="Breen M."/>
            <person name="Samollow P.B."/>
            <person name="Lander E.S."/>
            <person name="Lindblad-Toh K."/>
        </authorList>
    </citation>
    <scope>NUCLEOTIDE SEQUENCE [LARGE SCALE GENOMIC DNA]</scope>
</reference>
<evidence type="ECO:0000256" key="5">
    <source>
        <dbReference type="ARBA" id="ARBA00022737"/>
    </source>
</evidence>
<dbReference type="Gene3D" id="1.10.533.10">
    <property type="entry name" value="Death Domain, Fas"/>
    <property type="match status" value="1"/>
</dbReference>
<reference evidence="15" key="3">
    <citation type="submission" date="2025-09" db="UniProtKB">
        <authorList>
            <consortium name="Ensembl"/>
        </authorList>
    </citation>
    <scope>IDENTIFICATION</scope>
</reference>
<dbReference type="KEGG" id="mdo:103100524"/>
<dbReference type="InParanoid" id="F7EED4"/>
<evidence type="ECO:0000256" key="10">
    <source>
        <dbReference type="ARBA" id="ARBA00023180"/>
    </source>
</evidence>
<organism evidence="15 16">
    <name type="scientific">Monodelphis domestica</name>
    <name type="common">Gray short-tailed opossum</name>
    <dbReference type="NCBI Taxonomy" id="13616"/>
    <lineage>
        <taxon>Eukaryota</taxon>
        <taxon>Metazoa</taxon>
        <taxon>Chordata</taxon>
        <taxon>Craniata</taxon>
        <taxon>Vertebrata</taxon>
        <taxon>Euteleostomi</taxon>
        <taxon>Mammalia</taxon>
        <taxon>Metatheria</taxon>
        <taxon>Didelphimorphia</taxon>
        <taxon>Didelphidae</taxon>
        <taxon>Monodelphis</taxon>
    </lineage>
</organism>
<feature type="transmembrane region" description="Helical" evidence="12">
    <location>
        <begin position="194"/>
        <end position="211"/>
    </location>
</feature>
<dbReference type="Ensembl" id="ENSMODT00000011728.3">
    <property type="protein sequence ID" value="ENSMODP00000011508.3"/>
    <property type="gene ID" value="ENSMODG00000009216.3"/>
</dbReference>
<dbReference type="Proteomes" id="UP000002280">
    <property type="component" value="Chromosome 1"/>
</dbReference>
<dbReference type="GO" id="GO:0004888">
    <property type="term" value="F:transmembrane signaling receptor activity"/>
    <property type="evidence" value="ECO:0007669"/>
    <property type="project" value="UniProtKB-ARBA"/>
</dbReference>
<dbReference type="GeneTree" id="ENSGT00940000162957"/>
<dbReference type="InterPro" id="IPR000488">
    <property type="entry name" value="Death_dom"/>
</dbReference>
<feature type="disulfide bond" evidence="11">
    <location>
        <begin position="165"/>
        <end position="183"/>
    </location>
</feature>
<keyword evidence="3" id="KW-0053">Apoptosis</keyword>
<dbReference type="AlphaFoldDB" id="F7EED4"/>
<evidence type="ECO:0000256" key="8">
    <source>
        <dbReference type="ARBA" id="ARBA00023157"/>
    </source>
</evidence>
<dbReference type="GO" id="GO:0043065">
    <property type="term" value="P:positive regulation of apoptotic process"/>
    <property type="evidence" value="ECO:0000318"/>
    <property type="project" value="GO_Central"/>
</dbReference>
<evidence type="ECO:0000313" key="16">
    <source>
        <dbReference type="Proteomes" id="UP000002280"/>
    </source>
</evidence>
<dbReference type="CTD" id="8795"/>
<evidence type="ECO:0000256" key="12">
    <source>
        <dbReference type="SAM" id="Phobius"/>
    </source>
</evidence>
<evidence type="ECO:0000256" key="2">
    <source>
        <dbReference type="ARBA" id="ARBA00022692"/>
    </source>
</evidence>
<dbReference type="OrthoDB" id="9417953at2759"/>
<dbReference type="CDD" id="cd10580">
    <property type="entry name" value="TNFRSF10"/>
    <property type="match status" value="1"/>
</dbReference>
<accession>F7EED4</accession>
<keyword evidence="16" id="KW-1185">Reference proteome</keyword>
<protein>
    <submittedName>
        <fullName evidence="15">Tumor necrosis factor receptor superfamily member 10A</fullName>
    </submittedName>
</protein>
<keyword evidence="5" id="KW-0677">Repeat</keyword>
<dbReference type="HOGENOM" id="CLU_038161_1_0_1"/>
<dbReference type="GO" id="GO:0036462">
    <property type="term" value="P:TRAIL-activated apoptotic signaling pathway"/>
    <property type="evidence" value="ECO:0000318"/>
    <property type="project" value="GO_Central"/>
</dbReference>
<dbReference type="InterPro" id="IPR011029">
    <property type="entry name" value="DEATH-like_dom_sf"/>
</dbReference>
<name>F7EED4_MONDO</name>
<keyword evidence="6 12" id="KW-1133">Transmembrane helix</keyword>
<keyword evidence="7 12" id="KW-0472">Membrane</keyword>
<dbReference type="PANTHER" id="PTHR46330:SF17">
    <property type="entry name" value="TUMOR NECROSIS FACTOR RECEPTOR SUPERFAMILY, MEMBER 10B"/>
    <property type="match status" value="1"/>
</dbReference>
<dbReference type="PROSITE" id="PS50017">
    <property type="entry name" value="DEATH_DOMAIN"/>
    <property type="match status" value="1"/>
</dbReference>
<feature type="disulfide bond" evidence="11">
    <location>
        <begin position="143"/>
        <end position="158"/>
    </location>
</feature>
<feature type="disulfide bond" evidence="11">
    <location>
        <begin position="120"/>
        <end position="133"/>
    </location>
</feature>
<dbReference type="Pfam" id="PF00020">
    <property type="entry name" value="TNFR_c6"/>
    <property type="match status" value="2"/>
</dbReference>
<dbReference type="Gene3D" id="2.10.50.10">
    <property type="entry name" value="Tumor Necrosis Factor Receptor, subunit A, domain 2"/>
    <property type="match status" value="3"/>
</dbReference>
<dbReference type="InterPro" id="IPR034024">
    <property type="entry name" value="TNFRSF10_N"/>
</dbReference>
<dbReference type="SMART" id="SM00208">
    <property type="entry name" value="TNFR"/>
    <property type="match status" value="2"/>
</dbReference>
<proteinExistence type="predicted"/>
<comment type="caution">
    <text evidence="11">Lacks conserved residue(s) required for the propagation of feature annotation.</text>
</comment>